<dbReference type="EMBL" id="AFHG01000057">
    <property type="protein sequence ID" value="EGK70547.1"/>
    <property type="molecule type" value="Genomic_DNA"/>
</dbReference>
<dbReference type="GO" id="GO:0008408">
    <property type="term" value="F:3'-5' exonuclease activity"/>
    <property type="evidence" value="ECO:0007669"/>
    <property type="project" value="TreeGrafter"/>
</dbReference>
<name>F5RG59_METUF</name>
<comment type="catalytic activity">
    <reaction evidence="4">
        <text>DNA(n) + a 2'-deoxyribonucleoside 5'-triphosphate = DNA(n+1) + diphosphate</text>
        <dbReference type="Rhea" id="RHEA:22508"/>
        <dbReference type="Rhea" id="RHEA-COMP:17339"/>
        <dbReference type="Rhea" id="RHEA-COMP:17340"/>
        <dbReference type="ChEBI" id="CHEBI:33019"/>
        <dbReference type="ChEBI" id="CHEBI:61560"/>
        <dbReference type="ChEBI" id="CHEBI:173112"/>
        <dbReference type="EC" id="2.7.7.7"/>
    </reaction>
</comment>
<dbReference type="eggNOG" id="COG2176">
    <property type="taxonomic scope" value="Bacteria"/>
</dbReference>
<accession>F5RG59</accession>
<dbReference type="InterPro" id="IPR006054">
    <property type="entry name" value="DnaQ"/>
</dbReference>
<protein>
    <recommendedName>
        <fullName evidence="1">DNA-directed DNA polymerase</fullName>
        <ecNumber evidence="1">2.7.7.7</ecNumber>
    </recommendedName>
</protein>
<proteinExistence type="predicted"/>
<keyword evidence="5" id="KW-0732">Signal</keyword>
<dbReference type="Gene3D" id="3.30.450.20">
    <property type="entry name" value="PAS domain"/>
    <property type="match status" value="1"/>
</dbReference>
<comment type="caution">
    <text evidence="7">The sequence shown here is derived from an EMBL/GenBank/DDBJ whole genome shotgun (WGS) entry which is preliminary data.</text>
</comment>
<reference evidence="7 8" key="1">
    <citation type="journal article" date="2011" name="J. Bacteriol.">
        <title>Genome sequence of Methyloversatilis universalis FAM5T, a methylotrophic representative of the order Rhodocyclales.</title>
        <authorList>
            <person name="Kittichotirat W."/>
            <person name="Good N.M."/>
            <person name="Hall R."/>
            <person name="Bringel F."/>
            <person name="Lajus A."/>
            <person name="Medigue C."/>
            <person name="Smalley N.E."/>
            <person name="Beck D."/>
            <person name="Bumgarner R."/>
            <person name="Vuilleumier S."/>
            <person name="Kalyuzhnaya M.G."/>
        </authorList>
    </citation>
    <scope>NUCLEOTIDE SEQUENCE [LARGE SCALE GENOMIC DNA]</scope>
    <source>
        <strain evidence="8">ATCC BAA-1314 / JCM 13912 / FAM5</strain>
    </source>
</reference>
<dbReference type="InterPro" id="IPR035965">
    <property type="entry name" value="PAS-like_dom_sf"/>
</dbReference>
<dbReference type="SMART" id="SM00479">
    <property type="entry name" value="EXOIII"/>
    <property type="match status" value="1"/>
</dbReference>
<evidence type="ECO:0000259" key="6">
    <source>
        <dbReference type="SMART" id="SM00479"/>
    </source>
</evidence>
<dbReference type="GO" id="GO:0003887">
    <property type="term" value="F:DNA-directed DNA polymerase activity"/>
    <property type="evidence" value="ECO:0007669"/>
    <property type="project" value="UniProtKB-EC"/>
</dbReference>
<dbReference type="SUPFAM" id="SSF55785">
    <property type="entry name" value="PYP-like sensor domain (PAS domain)"/>
    <property type="match status" value="1"/>
</dbReference>
<dbReference type="SUPFAM" id="SSF53098">
    <property type="entry name" value="Ribonuclease H-like"/>
    <property type="match status" value="1"/>
</dbReference>
<dbReference type="OrthoDB" id="9803913at2"/>
<dbReference type="EC" id="2.7.7.7" evidence="1"/>
<evidence type="ECO:0000313" key="8">
    <source>
        <dbReference type="Proteomes" id="UP000005019"/>
    </source>
</evidence>
<dbReference type="NCBIfam" id="TIGR00573">
    <property type="entry name" value="dnaq"/>
    <property type="match status" value="1"/>
</dbReference>
<evidence type="ECO:0000313" key="7">
    <source>
        <dbReference type="EMBL" id="EGK70547.1"/>
    </source>
</evidence>
<dbReference type="InterPro" id="IPR012337">
    <property type="entry name" value="RNaseH-like_sf"/>
</dbReference>
<dbReference type="Pfam" id="PF00929">
    <property type="entry name" value="RNase_T"/>
    <property type="match status" value="1"/>
</dbReference>
<gene>
    <name evidence="7" type="ORF">METUNv1_03454</name>
</gene>
<dbReference type="FunFam" id="3.30.420.10:FF:000045">
    <property type="entry name" value="3'-5' exonuclease DinG"/>
    <property type="match status" value="1"/>
</dbReference>
<keyword evidence="8" id="KW-1185">Reference proteome</keyword>
<comment type="subunit">
    <text evidence="3">DNA polymerase III contains a core (composed of alpha, epsilon and theta chains) that associates with a tau subunit. This core dimerizes to form the POLIII' complex. PolIII' associates with the gamma complex (composed of gamma, delta, delta', psi and chi chains) and with the beta chain to form the complete DNA polymerase III complex.</text>
</comment>
<sequence length="713" mass="75914">MIRRPQDRRVAAALAFVGLVAATAMAAAAALIFATLDPPERATLAELVGDRLPLAFIVWAAVLALALPPLRAAHRWLFAAPAELASAARALAEGGQVAVPVDRGSAETRALAAVITELSAQRSRLRDSVEQQVQAGGRQLERERARLAALMSELAQSVVVCALDGRVVLYNRRARALARSLSAAPASFGGTELLGLGRTIHTLLDRAPVEHALDSVRARRAAGDDAASAQFVVPVRGGPLLRVRLAPLPAGGGAPAQALAGFVLVLDDITREYADDCARDQLLLDLDADCRATLAQMQAAADALARQADPAAQARALGQMREAGADMAARLRAVAESAQRAAATRWPLEDIRGADLIDAAVRRIAAPQLRTGEVDGRLWLRVDSFALLQALDWLARRLADEYDVRVATLALSAAPEGAYARLDLIWQGRSMSTDTVMAWQMEAMDSGERRTPLSVRDVIERHGGAFAVERERASHRTLFRLVLPCAPAPAAERAPDSAGSYDFGLLDVAGVDAGATALTALTCTVFDTETTGLDPSGGDEIVQIGATRIVRGRLLRGESFEQRIDPGRPVPAASSAVHGLRADDLRGQPALDAVLPAFHAYAQDSVLVAHNAAFDLRFIELKQARCGLHFGQPVLDTLLLSALAQPEQPSHRLEDIAARFGLDTTGRHSALGDALLTAEVFVRLLPLLQARGLHTLDQVLAASRATDLAKLRY</sequence>
<dbReference type="GO" id="GO:0045004">
    <property type="term" value="P:DNA replication proofreading"/>
    <property type="evidence" value="ECO:0007669"/>
    <property type="project" value="TreeGrafter"/>
</dbReference>
<feature type="domain" description="Exonuclease" evidence="6">
    <location>
        <begin position="522"/>
        <end position="690"/>
    </location>
</feature>
<dbReference type="Gene3D" id="3.30.420.10">
    <property type="entry name" value="Ribonuclease H-like superfamily/Ribonuclease H"/>
    <property type="match status" value="1"/>
</dbReference>
<dbReference type="InterPro" id="IPR013520">
    <property type="entry name" value="Ribonucl_H"/>
</dbReference>
<dbReference type="InterPro" id="IPR036397">
    <property type="entry name" value="RNaseH_sf"/>
</dbReference>
<dbReference type="GO" id="GO:0003677">
    <property type="term" value="F:DNA binding"/>
    <property type="evidence" value="ECO:0007669"/>
    <property type="project" value="InterPro"/>
</dbReference>
<dbReference type="STRING" id="1000565.METUNv1_03454"/>
<evidence type="ECO:0000256" key="5">
    <source>
        <dbReference type="SAM" id="SignalP"/>
    </source>
</evidence>
<dbReference type="Proteomes" id="UP000005019">
    <property type="component" value="Unassembled WGS sequence"/>
</dbReference>
<feature type="chain" id="PRO_5003327224" description="DNA-directed DNA polymerase" evidence="5">
    <location>
        <begin position="27"/>
        <end position="713"/>
    </location>
</feature>
<evidence type="ECO:0000256" key="3">
    <source>
        <dbReference type="ARBA" id="ARBA00026073"/>
    </source>
</evidence>
<comment type="function">
    <text evidence="2">DNA polymerase III is a complex, multichain enzyme responsible for most of the replicative synthesis in bacteria. The epsilon subunit contain the editing function and is a proofreading 3'-5' exonuclease.</text>
</comment>
<organism evidence="7 8">
    <name type="scientific">Methyloversatilis universalis (strain ATCC BAA-1314 / DSM 25237 / JCM 13912 / CCUG 52030 / FAM5)</name>
    <dbReference type="NCBI Taxonomy" id="1000565"/>
    <lineage>
        <taxon>Bacteria</taxon>
        <taxon>Pseudomonadati</taxon>
        <taxon>Pseudomonadota</taxon>
        <taxon>Betaproteobacteria</taxon>
        <taxon>Nitrosomonadales</taxon>
        <taxon>Sterolibacteriaceae</taxon>
        <taxon>Methyloversatilis</taxon>
    </lineage>
</organism>
<feature type="signal peptide" evidence="5">
    <location>
        <begin position="1"/>
        <end position="26"/>
    </location>
</feature>
<dbReference type="AlphaFoldDB" id="F5RG59"/>
<dbReference type="PANTHER" id="PTHR30231:SF41">
    <property type="entry name" value="DNA POLYMERASE III SUBUNIT EPSILON"/>
    <property type="match status" value="1"/>
</dbReference>
<dbReference type="CDD" id="cd06127">
    <property type="entry name" value="DEDDh"/>
    <property type="match status" value="1"/>
</dbReference>
<dbReference type="RefSeq" id="WP_008063882.1">
    <property type="nucleotide sequence ID" value="NZ_AFHG01000057.1"/>
</dbReference>
<evidence type="ECO:0000256" key="2">
    <source>
        <dbReference type="ARBA" id="ARBA00025483"/>
    </source>
</evidence>
<evidence type="ECO:0000256" key="1">
    <source>
        <dbReference type="ARBA" id="ARBA00012417"/>
    </source>
</evidence>
<evidence type="ECO:0000256" key="4">
    <source>
        <dbReference type="ARBA" id="ARBA00049244"/>
    </source>
</evidence>
<dbReference type="GO" id="GO:0005829">
    <property type="term" value="C:cytosol"/>
    <property type="evidence" value="ECO:0007669"/>
    <property type="project" value="TreeGrafter"/>
</dbReference>
<dbReference type="PANTHER" id="PTHR30231">
    <property type="entry name" value="DNA POLYMERASE III SUBUNIT EPSILON"/>
    <property type="match status" value="1"/>
</dbReference>